<feature type="region of interest" description="Disordered" evidence="1">
    <location>
        <begin position="1"/>
        <end position="35"/>
    </location>
</feature>
<feature type="transmembrane region" description="Helical" evidence="2">
    <location>
        <begin position="41"/>
        <end position="60"/>
    </location>
</feature>
<evidence type="ECO:0000256" key="2">
    <source>
        <dbReference type="SAM" id="Phobius"/>
    </source>
</evidence>
<proteinExistence type="predicted"/>
<dbReference type="EMBL" id="JACHDR010000001">
    <property type="protein sequence ID" value="MBB5513328.1"/>
    <property type="molecule type" value="Genomic_DNA"/>
</dbReference>
<comment type="caution">
    <text evidence="3">The sequence shown here is derived from an EMBL/GenBank/DDBJ whole genome shotgun (WGS) entry which is preliminary data.</text>
</comment>
<keyword evidence="2" id="KW-0812">Transmembrane</keyword>
<sequence>MNSHHAAEPASENERTDEPTREHHHEPGFTRSQERGAGSGLMLALIGSAIMLIGMVLAIVTSVSAQSKAATAADLAALAAADAARGLTSGEPCQVAAHLASAHDAELTSCQRDAGGPGAVAVTTRVSTVYWLEWIQDFDLAGVGKARAGPPPIE</sequence>
<protein>
    <submittedName>
        <fullName evidence="3">Secretion/DNA translocation related TadE-like protein</fullName>
    </submittedName>
</protein>
<accession>A0A7W8TWI7</accession>
<evidence type="ECO:0000313" key="4">
    <source>
        <dbReference type="Proteomes" id="UP000580797"/>
    </source>
</evidence>
<evidence type="ECO:0000256" key="1">
    <source>
        <dbReference type="SAM" id="MobiDB-lite"/>
    </source>
</evidence>
<feature type="compositionally biased region" description="Basic and acidic residues" evidence="1">
    <location>
        <begin position="12"/>
        <end position="34"/>
    </location>
</feature>
<dbReference type="InterPro" id="IPR021202">
    <property type="entry name" value="Rv3654c-like"/>
</dbReference>
<dbReference type="RefSeq" id="WP_311539018.1">
    <property type="nucleotide sequence ID" value="NZ_BAAARH010000002.1"/>
</dbReference>
<keyword evidence="2" id="KW-0472">Membrane</keyword>
<dbReference type="Proteomes" id="UP000580797">
    <property type="component" value="Unassembled WGS sequence"/>
</dbReference>
<keyword evidence="2" id="KW-1133">Transmembrane helix</keyword>
<dbReference type="AlphaFoldDB" id="A0A7W8TWI7"/>
<evidence type="ECO:0000313" key="3">
    <source>
        <dbReference type="EMBL" id="MBB5513328.1"/>
    </source>
</evidence>
<name>A0A7W8TWI7_9MICC</name>
<reference evidence="3 4" key="1">
    <citation type="submission" date="2020-08" db="EMBL/GenBank/DDBJ databases">
        <title>Sequencing the genomes of 1000 actinobacteria strains.</title>
        <authorList>
            <person name="Klenk H.-P."/>
        </authorList>
    </citation>
    <scope>NUCLEOTIDE SEQUENCE [LARGE SCALE GENOMIC DNA]</scope>
    <source>
        <strain evidence="3 4">DSM 105783</strain>
    </source>
</reference>
<gene>
    <name evidence="3" type="ORF">HD598_002015</name>
</gene>
<dbReference type="NCBIfam" id="TIGR03816">
    <property type="entry name" value="tadE_like_DECH"/>
    <property type="match status" value="1"/>
</dbReference>
<organism evidence="3 4">
    <name type="scientific">Neomicrococcus aestuarii</name>
    <dbReference type="NCBI Taxonomy" id="556325"/>
    <lineage>
        <taxon>Bacteria</taxon>
        <taxon>Bacillati</taxon>
        <taxon>Actinomycetota</taxon>
        <taxon>Actinomycetes</taxon>
        <taxon>Micrococcales</taxon>
        <taxon>Micrococcaceae</taxon>
        <taxon>Neomicrococcus</taxon>
    </lineage>
</organism>